<feature type="domain" description="Peptidase M16 C-terminal" evidence="1">
    <location>
        <begin position="2"/>
        <end position="72"/>
    </location>
</feature>
<reference evidence="2" key="1">
    <citation type="journal article" date="2014" name="Front. Microbiol.">
        <title>High frequency of phylogenetically diverse reductive dehalogenase-homologous genes in deep subseafloor sedimentary metagenomes.</title>
        <authorList>
            <person name="Kawai M."/>
            <person name="Futagami T."/>
            <person name="Toyoda A."/>
            <person name="Takaki Y."/>
            <person name="Nishi S."/>
            <person name="Hori S."/>
            <person name="Arai W."/>
            <person name="Tsubouchi T."/>
            <person name="Morono Y."/>
            <person name="Uchiyama I."/>
            <person name="Ito T."/>
            <person name="Fujiyama A."/>
            <person name="Inagaki F."/>
            <person name="Takami H."/>
        </authorList>
    </citation>
    <scope>NUCLEOTIDE SEQUENCE</scope>
    <source>
        <strain evidence="2">Expedition CK06-06</strain>
    </source>
</reference>
<dbReference type="SUPFAM" id="SSF63411">
    <property type="entry name" value="LuxS/MPP-like metallohydrolase"/>
    <property type="match status" value="1"/>
</dbReference>
<dbReference type="GO" id="GO:0046872">
    <property type="term" value="F:metal ion binding"/>
    <property type="evidence" value="ECO:0007669"/>
    <property type="project" value="InterPro"/>
</dbReference>
<evidence type="ECO:0000313" key="2">
    <source>
        <dbReference type="EMBL" id="GAH03002.1"/>
    </source>
</evidence>
<protein>
    <recommendedName>
        <fullName evidence="1">Peptidase M16 C-terminal domain-containing protein</fullName>
    </recommendedName>
</protein>
<accession>X1C6L8</accession>
<sequence>MSRLFMNLRESKGFAYWAFSEMEFYKSCGIFYIRARVRPDVIHSSVLESLDEIRRISAQRIPVQEIEQAKSYLIGHFPLAIQRYDELASRISEIKALNLNEGHWNKYYENIMYIDSQIVFKSAYNNLL</sequence>
<gene>
    <name evidence="2" type="ORF">S01H4_41943</name>
</gene>
<proteinExistence type="predicted"/>
<dbReference type="AlphaFoldDB" id="X1C6L8"/>
<comment type="caution">
    <text evidence="2">The sequence shown here is derived from an EMBL/GenBank/DDBJ whole genome shotgun (WGS) entry which is preliminary data.</text>
</comment>
<dbReference type="Gene3D" id="3.30.830.10">
    <property type="entry name" value="Metalloenzyme, LuxS/M16 peptidase-like"/>
    <property type="match status" value="1"/>
</dbReference>
<evidence type="ECO:0000259" key="1">
    <source>
        <dbReference type="Pfam" id="PF05193"/>
    </source>
</evidence>
<dbReference type="InterPro" id="IPR011249">
    <property type="entry name" value="Metalloenz_LuxS/M16"/>
</dbReference>
<name>X1C6L8_9ZZZZ</name>
<dbReference type="InterPro" id="IPR007863">
    <property type="entry name" value="Peptidase_M16_C"/>
</dbReference>
<dbReference type="Pfam" id="PF05193">
    <property type="entry name" value="Peptidase_M16_C"/>
    <property type="match status" value="1"/>
</dbReference>
<organism evidence="2">
    <name type="scientific">marine sediment metagenome</name>
    <dbReference type="NCBI Taxonomy" id="412755"/>
    <lineage>
        <taxon>unclassified sequences</taxon>
        <taxon>metagenomes</taxon>
        <taxon>ecological metagenomes</taxon>
    </lineage>
</organism>
<dbReference type="EMBL" id="BART01022979">
    <property type="protein sequence ID" value="GAH03002.1"/>
    <property type="molecule type" value="Genomic_DNA"/>
</dbReference>